<evidence type="ECO:0000313" key="4">
    <source>
        <dbReference type="Proteomes" id="UP000066042"/>
    </source>
</evidence>
<sequence>MKRKVALILTILMFGVMMAGCINQQTVTPSTVTKEVTKTETQAKTEYSTTTVTETVTITATPKKYPLTIVDDTGKKVTIEKEPQRIVSLAPSITEMLFFIGAGDKLVGVTQWADYPPQVEKITKVGGYGKYANIEIIASLKPDLILADTMSLSIRDKLEEIAPVVIINPTSIDDIYAKIELIGKIVNRESEAKAVVQFMKAKIAEIQDRVKDRPKVKVFVYLSPGQSGIWTAGKGTFIDEAISIAGGENVFHDVKGWKEVSMEEILARNPDVIIMSSMGGYADPNSLCGTPLEKTNAVKNGRVYVLTQDEDNMLSRPGPRIVYGIEALARYLHPEAYGIQFTPFACKAEATG</sequence>
<reference evidence="3 4" key="1">
    <citation type="journal article" date="2016" name="Genome Announc.">
        <title>Complete genome sequence of the hyperthermophilic and piezophilic archaeon Thermococcus barophilus Ch5, capable of growth at the expense of hydrogenogenesis from carbon monoxide and formate.</title>
        <authorList>
            <person name="Oger P."/>
            <person name="Sokolova T.G."/>
            <person name="Kozhevnikova D.A."/>
            <person name="Taranov E.A."/>
            <person name="Vannier P."/>
            <person name="Lee H.S."/>
            <person name="Kwon K.K."/>
            <person name="Kang S.G."/>
            <person name="Lee J.H."/>
            <person name="Bonch-Osmolovskaya E.A."/>
            <person name="Lebedinsky A.V."/>
        </authorList>
    </citation>
    <scope>NUCLEOTIDE SEQUENCE [LARGE SCALE GENOMIC DNA]</scope>
    <source>
        <strain evidence="4">Ch5</strain>
    </source>
</reference>
<gene>
    <name evidence="3" type="ORF">TBCH5v1_0621</name>
</gene>
<dbReference type="EMBL" id="CP013050">
    <property type="protein sequence ID" value="ALM74581.1"/>
    <property type="molecule type" value="Genomic_DNA"/>
</dbReference>
<dbReference type="Pfam" id="PF01497">
    <property type="entry name" value="Peripla_BP_2"/>
    <property type="match status" value="1"/>
</dbReference>
<dbReference type="InterPro" id="IPR054828">
    <property type="entry name" value="Vit_B12_bind_prot"/>
</dbReference>
<evidence type="ECO:0000256" key="1">
    <source>
        <dbReference type="ARBA" id="ARBA00022729"/>
    </source>
</evidence>
<protein>
    <submittedName>
        <fullName evidence="3">Periplasmic binding protein, iron transporter</fullName>
    </submittedName>
</protein>
<evidence type="ECO:0000313" key="3">
    <source>
        <dbReference type="EMBL" id="ALM74581.1"/>
    </source>
</evidence>
<dbReference type="Gene3D" id="3.40.50.1980">
    <property type="entry name" value="Nitrogenase molybdenum iron protein domain"/>
    <property type="match status" value="2"/>
</dbReference>
<dbReference type="GeneID" id="26135901"/>
<dbReference type="Proteomes" id="UP000066042">
    <property type="component" value="Chromosome"/>
</dbReference>
<dbReference type="RefSeq" id="WP_056933442.1">
    <property type="nucleotide sequence ID" value="NZ_CP013050.1"/>
</dbReference>
<dbReference type="PROSITE" id="PS50983">
    <property type="entry name" value="FE_B12_PBP"/>
    <property type="match status" value="1"/>
</dbReference>
<evidence type="ECO:0000259" key="2">
    <source>
        <dbReference type="PROSITE" id="PS50983"/>
    </source>
</evidence>
<dbReference type="PATRIC" id="fig|55802.8.peg.615"/>
<accession>A0A0S1X9W8</accession>
<dbReference type="InterPro" id="IPR050902">
    <property type="entry name" value="ABC_Transporter_SBP"/>
</dbReference>
<proteinExistence type="predicted"/>
<feature type="domain" description="Fe/B12 periplasmic-binding" evidence="2">
    <location>
        <begin position="85"/>
        <end position="336"/>
    </location>
</feature>
<dbReference type="PROSITE" id="PS51257">
    <property type="entry name" value="PROKAR_LIPOPROTEIN"/>
    <property type="match status" value="1"/>
</dbReference>
<dbReference type="CDD" id="cd01143">
    <property type="entry name" value="YvrC"/>
    <property type="match status" value="1"/>
</dbReference>
<dbReference type="InterPro" id="IPR002491">
    <property type="entry name" value="ABC_transptr_periplasmic_BD"/>
</dbReference>
<organism evidence="3 4">
    <name type="scientific">Thermococcus barophilus</name>
    <dbReference type="NCBI Taxonomy" id="55802"/>
    <lineage>
        <taxon>Archaea</taxon>
        <taxon>Methanobacteriati</taxon>
        <taxon>Methanobacteriota</taxon>
        <taxon>Thermococci</taxon>
        <taxon>Thermococcales</taxon>
        <taxon>Thermococcaceae</taxon>
        <taxon>Thermococcus</taxon>
    </lineage>
</organism>
<name>A0A0S1X9W8_THEBA</name>
<dbReference type="PANTHER" id="PTHR30535:SF34">
    <property type="entry name" value="MOLYBDATE-BINDING PROTEIN MOLA"/>
    <property type="match status" value="1"/>
</dbReference>
<dbReference type="SUPFAM" id="SSF53807">
    <property type="entry name" value="Helical backbone' metal receptor"/>
    <property type="match status" value="1"/>
</dbReference>
<keyword evidence="1" id="KW-0732">Signal</keyword>
<dbReference type="STRING" id="55802.TBCH5v1_0621"/>
<dbReference type="AlphaFoldDB" id="A0A0S1X9W8"/>
<dbReference type="NCBIfam" id="NF038402">
    <property type="entry name" value="TroA_like"/>
    <property type="match status" value="1"/>
</dbReference>
<dbReference type="PANTHER" id="PTHR30535">
    <property type="entry name" value="VITAMIN B12-BINDING PROTEIN"/>
    <property type="match status" value="1"/>
</dbReference>